<proteinExistence type="predicted"/>
<dbReference type="PANTHER" id="PTHR39339">
    <property type="entry name" value="SLR1444 PROTEIN"/>
    <property type="match status" value="1"/>
</dbReference>
<keyword evidence="3" id="KW-1185">Reference proteome</keyword>
<protein>
    <submittedName>
        <fullName evidence="2">CHAD domain-containing protein</fullName>
    </submittedName>
</protein>
<dbReference type="EMBL" id="FORC01000004">
    <property type="protein sequence ID" value="SFJ15355.1"/>
    <property type="molecule type" value="Genomic_DNA"/>
</dbReference>
<dbReference type="OrthoDB" id="8587394at2"/>
<dbReference type="InterPro" id="IPR007899">
    <property type="entry name" value="CHAD_dom"/>
</dbReference>
<name>A0A1I3P1B1_9GAMM</name>
<dbReference type="Gene3D" id="1.40.20.10">
    <property type="entry name" value="CHAD domain"/>
    <property type="match status" value="1"/>
</dbReference>
<dbReference type="STRING" id="289370.SAMN05216602_4144"/>
<dbReference type="InterPro" id="IPR038186">
    <property type="entry name" value="CHAD_dom_sf"/>
</dbReference>
<dbReference type="Proteomes" id="UP000183018">
    <property type="component" value="Unassembled WGS sequence"/>
</dbReference>
<evidence type="ECO:0000313" key="2">
    <source>
        <dbReference type="EMBL" id="SFJ15355.1"/>
    </source>
</evidence>
<gene>
    <name evidence="2" type="ORF">SAMN05216602_4144</name>
</gene>
<feature type="domain" description="CHAD" evidence="1">
    <location>
        <begin position="1"/>
        <end position="256"/>
    </location>
</feature>
<reference evidence="3" key="1">
    <citation type="submission" date="2016-10" db="EMBL/GenBank/DDBJ databases">
        <authorList>
            <person name="Varghese N."/>
            <person name="Submissions S."/>
        </authorList>
    </citation>
    <scope>NUCLEOTIDE SEQUENCE [LARGE SCALE GENOMIC DNA]</scope>
    <source>
        <strain evidence="3">LMG 22563</strain>
    </source>
</reference>
<dbReference type="SMART" id="SM00880">
    <property type="entry name" value="CHAD"/>
    <property type="match status" value="1"/>
</dbReference>
<organism evidence="2 3">
    <name type="scientific">Phytopseudomonas argentinensis</name>
    <dbReference type="NCBI Taxonomy" id="289370"/>
    <lineage>
        <taxon>Bacteria</taxon>
        <taxon>Pseudomonadati</taxon>
        <taxon>Pseudomonadota</taxon>
        <taxon>Gammaproteobacteria</taxon>
        <taxon>Pseudomonadales</taxon>
        <taxon>Pseudomonadaceae</taxon>
        <taxon>Phytopseudomonas</taxon>
    </lineage>
</organism>
<dbReference type="AlphaFoldDB" id="A0A1I3P1B1"/>
<sequence length="256" mass="28738">MSGFVGTLRSEVLRLEVALYACRERLQAQTDDEALHDLRVCLRRLRSLLKPLKGAAGSDPLQNRAAELGRLTGPLRDLEVLIGTLRAGGEHAAAQRRLAQRRKGDALVLNSRALPALFRALDEWPRELAAQQASGELEDLHKKVRRYLRKQLAKLVEALGDAEHDRHRVRLLIKRVRYTAEAYPQLSALSAAQLKLLKKGQAVLGDWHDHLQWLATAEREPDLRGFIPAWRDSMQAAECSAQAIQARLLAALEPRQ</sequence>
<dbReference type="PANTHER" id="PTHR39339:SF1">
    <property type="entry name" value="CHAD DOMAIN-CONTAINING PROTEIN"/>
    <property type="match status" value="1"/>
</dbReference>
<evidence type="ECO:0000259" key="1">
    <source>
        <dbReference type="PROSITE" id="PS51708"/>
    </source>
</evidence>
<dbReference type="RefSeq" id="WP_074888562.1">
    <property type="nucleotide sequence ID" value="NZ_FORC01000004.1"/>
</dbReference>
<dbReference type="Pfam" id="PF05235">
    <property type="entry name" value="CHAD"/>
    <property type="match status" value="1"/>
</dbReference>
<accession>A0A1I3P1B1</accession>
<evidence type="ECO:0000313" key="3">
    <source>
        <dbReference type="Proteomes" id="UP000183018"/>
    </source>
</evidence>
<dbReference type="PROSITE" id="PS51708">
    <property type="entry name" value="CHAD"/>
    <property type="match status" value="1"/>
</dbReference>